<dbReference type="STRING" id="398580.Dshi_3093"/>
<keyword evidence="1" id="KW-0812">Transmembrane</keyword>
<dbReference type="RefSeq" id="WP_012179754.1">
    <property type="nucleotide sequence ID" value="NC_009952.1"/>
</dbReference>
<name>A8LL77_DINSH</name>
<accession>A8LL77</accession>
<dbReference type="OrthoDB" id="7875742at2"/>
<keyword evidence="3" id="KW-1185">Reference proteome</keyword>
<dbReference type="eggNOG" id="ENOG502ZBE5">
    <property type="taxonomic scope" value="Bacteria"/>
</dbReference>
<organism evidence="2 3">
    <name type="scientific">Dinoroseobacter shibae (strain DSM 16493 / NCIMB 14021 / DFL 12)</name>
    <dbReference type="NCBI Taxonomy" id="398580"/>
    <lineage>
        <taxon>Bacteria</taxon>
        <taxon>Pseudomonadati</taxon>
        <taxon>Pseudomonadota</taxon>
        <taxon>Alphaproteobacteria</taxon>
        <taxon>Rhodobacterales</taxon>
        <taxon>Roseobacteraceae</taxon>
        <taxon>Dinoroseobacter</taxon>
    </lineage>
</organism>
<dbReference type="HOGENOM" id="CLU_1413175_0_0_5"/>
<proteinExistence type="predicted"/>
<dbReference type="KEGG" id="dsh:Dshi_3093"/>
<keyword evidence="1" id="KW-1133">Transmembrane helix</keyword>
<evidence type="ECO:0000313" key="3">
    <source>
        <dbReference type="Proteomes" id="UP000006833"/>
    </source>
</evidence>
<protein>
    <submittedName>
        <fullName evidence="2">Uncharacterized protein</fullName>
    </submittedName>
</protein>
<evidence type="ECO:0000256" key="1">
    <source>
        <dbReference type="SAM" id="Phobius"/>
    </source>
</evidence>
<sequence>MIEVPAHETGIVRVFAVNGDSRGSGTAQSFLTRLEQDPEDIAAEAVRLREMLGADQIDPTYTETFAVKDVADLGLSRYIATAMDVPMETLAPDRARLDALEGEVLIVLSRALGDTAQTLTPGADLTFIGAYKMAEVPLTGPVKAPPPDPMPAPTPVDEIDAPEEISTGRRTLIVGAALLIAALLVMIVGASN</sequence>
<keyword evidence="1" id="KW-0472">Membrane</keyword>
<dbReference type="AlphaFoldDB" id="A8LL77"/>
<dbReference type="EMBL" id="CP000830">
    <property type="protein sequence ID" value="ABV94826.1"/>
    <property type="molecule type" value="Genomic_DNA"/>
</dbReference>
<reference evidence="3" key="1">
    <citation type="journal article" date="2010" name="ISME J.">
        <title>The complete genome sequence of the algal symbiont Dinoroseobacter shibae: a hitchhiker's guide to life in the sea.</title>
        <authorList>
            <person name="Wagner-Dobler I."/>
            <person name="Ballhausen B."/>
            <person name="Berger M."/>
            <person name="Brinkhoff T."/>
            <person name="Buchholz I."/>
            <person name="Bunk B."/>
            <person name="Cypionka H."/>
            <person name="Daniel R."/>
            <person name="Drepper T."/>
            <person name="Gerdts G."/>
            <person name="Hahnke S."/>
            <person name="Han C."/>
            <person name="Jahn D."/>
            <person name="Kalhoefer D."/>
            <person name="Kiss H."/>
            <person name="Klenk H.P."/>
            <person name="Kyrpides N."/>
            <person name="Liebl W."/>
            <person name="Liesegang H."/>
            <person name="Meincke L."/>
            <person name="Pati A."/>
            <person name="Petersen J."/>
            <person name="Piekarski T."/>
            <person name="Pommerenke C."/>
            <person name="Pradella S."/>
            <person name="Pukall R."/>
            <person name="Rabus R."/>
            <person name="Stackebrandt E."/>
            <person name="Thole S."/>
            <person name="Thompson L."/>
            <person name="Tielen P."/>
            <person name="Tomasch J."/>
            <person name="von Jan M."/>
            <person name="Wanphrut N."/>
            <person name="Wichels A."/>
            <person name="Zech H."/>
            <person name="Simon M."/>
        </authorList>
    </citation>
    <scope>NUCLEOTIDE SEQUENCE [LARGE SCALE GENOMIC DNA]</scope>
    <source>
        <strain evidence="3">DSM 16493 / NCIMB 14021 / DFL 12</strain>
    </source>
</reference>
<evidence type="ECO:0000313" key="2">
    <source>
        <dbReference type="EMBL" id="ABV94826.1"/>
    </source>
</evidence>
<dbReference type="Proteomes" id="UP000006833">
    <property type="component" value="Chromosome"/>
</dbReference>
<gene>
    <name evidence="2" type="ordered locus">Dshi_3093</name>
</gene>
<feature type="transmembrane region" description="Helical" evidence="1">
    <location>
        <begin position="172"/>
        <end position="191"/>
    </location>
</feature>